<dbReference type="InterPro" id="IPR050904">
    <property type="entry name" value="Adhesion/Biosynth-related"/>
</dbReference>
<gene>
    <name evidence="2" type="ORF">P0Y49_03295</name>
</gene>
<accession>A0AAJ5WB41</accession>
<dbReference type="PANTHER" id="PTHR10900">
    <property type="entry name" value="PERIOSTIN-RELATED"/>
    <property type="match status" value="1"/>
</dbReference>
<dbReference type="Pfam" id="PF02469">
    <property type="entry name" value="Fasciclin"/>
    <property type="match status" value="1"/>
</dbReference>
<proteinExistence type="predicted"/>
<name>A0AAJ5WB41_9SPHI</name>
<dbReference type="Gene3D" id="2.30.180.10">
    <property type="entry name" value="FAS1 domain"/>
    <property type="match status" value="1"/>
</dbReference>
<dbReference type="SMART" id="SM00554">
    <property type="entry name" value="FAS1"/>
    <property type="match status" value="1"/>
</dbReference>
<dbReference type="SUPFAM" id="SSF82153">
    <property type="entry name" value="FAS1 domain"/>
    <property type="match status" value="1"/>
</dbReference>
<dbReference type="AlphaFoldDB" id="A0AAJ5WB41"/>
<protein>
    <submittedName>
        <fullName evidence="2">Fasciclin domain-containing protein</fullName>
    </submittedName>
</protein>
<organism evidence="2 3">
    <name type="scientific">Candidatus Pedobacter colombiensis</name>
    <dbReference type="NCBI Taxonomy" id="3121371"/>
    <lineage>
        <taxon>Bacteria</taxon>
        <taxon>Pseudomonadati</taxon>
        <taxon>Bacteroidota</taxon>
        <taxon>Sphingobacteriia</taxon>
        <taxon>Sphingobacteriales</taxon>
        <taxon>Sphingobacteriaceae</taxon>
        <taxon>Pedobacter</taxon>
    </lineage>
</organism>
<evidence type="ECO:0000259" key="1">
    <source>
        <dbReference type="PROSITE" id="PS50213"/>
    </source>
</evidence>
<reference evidence="2" key="1">
    <citation type="submission" date="2023-03" db="EMBL/GenBank/DDBJ databases">
        <title>Andean soil-derived lignocellulolytic bacterial consortium as a source of novel taxa and putative plastic-active enzymes.</title>
        <authorList>
            <person name="Diaz-Garcia L."/>
            <person name="Chuvochina M."/>
            <person name="Feuerriegel G."/>
            <person name="Bunk B."/>
            <person name="Sproer C."/>
            <person name="Streit W.R."/>
            <person name="Rodriguez L.M."/>
            <person name="Overmann J."/>
            <person name="Jimenez D.J."/>
        </authorList>
    </citation>
    <scope>NUCLEOTIDE SEQUENCE</scope>
    <source>
        <strain evidence="2">MAG 3858</strain>
    </source>
</reference>
<sequence>MIMFISCKDNWAARTELINKDNSITLLDKVRQQPELSRFVDLLVKTGYDQVLESSKTFTVWAPTNDALQKVPAATLNDDVLAKLFVANHIVNQNYSVALLKLNGLSEERIQTLNGKYITFSQNGVDEAKLIKADLAVKNGVFHEIDAALEVHQNVYEYVSGLTTNGQKQNNFIKSLNYDLDGAGNKVYAVSGTRNDFSEQIARLSNERGQFTYILLTDDAFDQEYNKLNKYFKVTRTDSRYDSTTVYRTSWNVIKDLVANTIVPIEKLGTSLLSSTGVNIPIDKSAIVSSYRASNGIVYIMNKVNFNVLQDKIRPIVIKGESLTSYSQNDKSANIFTRIRSDENGLQFSDKFISGTGVASFWARGRINNLYSTKYQVYWRALNDQSWSTATPSAPVNFKQKLGFSSAIGSTLPYVDIIPYTTVAYNDPTDKIRPRAPFAEVYLGDITVNTWGNTFLYAIGDAVTTAGLNTISLDYVKLVPIN</sequence>
<feature type="domain" description="FAS1" evidence="1">
    <location>
        <begin position="23"/>
        <end position="149"/>
    </location>
</feature>
<evidence type="ECO:0000313" key="3">
    <source>
        <dbReference type="Proteomes" id="UP001214530"/>
    </source>
</evidence>
<dbReference type="PANTHER" id="PTHR10900:SF77">
    <property type="entry name" value="FI19380P1"/>
    <property type="match status" value="1"/>
</dbReference>
<dbReference type="InterPro" id="IPR036378">
    <property type="entry name" value="FAS1_dom_sf"/>
</dbReference>
<dbReference type="Proteomes" id="UP001214530">
    <property type="component" value="Chromosome"/>
</dbReference>
<dbReference type="InterPro" id="IPR000782">
    <property type="entry name" value="FAS1_domain"/>
</dbReference>
<evidence type="ECO:0000313" key="2">
    <source>
        <dbReference type="EMBL" id="WEK20174.1"/>
    </source>
</evidence>
<dbReference type="PROSITE" id="PS50213">
    <property type="entry name" value="FAS1"/>
    <property type="match status" value="1"/>
</dbReference>
<dbReference type="EMBL" id="CP119313">
    <property type="protein sequence ID" value="WEK20174.1"/>
    <property type="molecule type" value="Genomic_DNA"/>
</dbReference>